<comment type="similarity">
    <text evidence="14">Belongs to the DHBP synthase family.</text>
</comment>
<dbReference type="InterPro" id="IPR017945">
    <property type="entry name" value="DHBP_synth_RibB-like_a/b_dom"/>
</dbReference>
<dbReference type="Pfam" id="PF00925">
    <property type="entry name" value="GTP_cyclohydro2"/>
    <property type="match status" value="1"/>
</dbReference>
<dbReference type="HAMAP" id="MF_00180">
    <property type="entry name" value="RibB"/>
    <property type="match status" value="1"/>
</dbReference>
<gene>
    <name evidence="14" type="primary">ribB</name>
    <name evidence="16" type="ORF">BST29_10730</name>
</gene>
<evidence type="ECO:0000256" key="9">
    <source>
        <dbReference type="ARBA" id="ARBA00022741"/>
    </source>
</evidence>
<dbReference type="PANTHER" id="PTHR21327:SF18">
    <property type="entry name" value="3,4-DIHYDROXY-2-BUTANONE 4-PHOSPHATE SYNTHASE"/>
    <property type="match status" value="1"/>
</dbReference>
<evidence type="ECO:0000256" key="6">
    <source>
        <dbReference type="ARBA" id="ARBA00005520"/>
    </source>
</evidence>
<comment type="catalytic activity">
    <reaction evidence="1 14">
        <text>D-ribulose 5-phosphate = (2S)-2-hydroxy-3-oxobutyl phosphate + formate + H(+)</text>
        <dbReference type="Rhea" id="RHEA:18457"/>
        <dbReference type="ChEBI" id="CHEBI:15378"/>
        <dbReference type="ChEBI" id="CHEBI:15740"/>
        <dbReference type="ChEBI" id="CHEBI:58121"/>
        <dbReference type="ChEBI" id="CHEBI:58830"/>
        <dbReference type="EC" id="4.1.99.12"/>
    </reaction>
</comment>
<dbReference type="Proteomes" id="UP000243140">
    <property type="component" value="Unassembled WGS sequence"/>
</dbReference>
<dbReference type="CDD" id="cd00641">
    <property type="entry name" value="GTP_cyclohydro2"/>
    <property type="match status" value="1"/>
</dbReference>
<feature type="binding site" evidence="14">
    <location>
        <position position="147"/>
    </location>
    <ligand>
        <name>Mg(2+)</name>
        <dbReference type="ChEBI" id="CHEBI:18420"/>
        <label>2</label>
    </ligand>
</feature>
<evidence type="ECO:0000256" key="2">
    <source>
        <dbReference type="ARBA" id="ARBA00001947"/>
    </source>
</evidence>
<evidence type="ECO:0000256" key="7">
    <source>
        <dbReference type="ARBA" id="ARBA00022619"/>
    </source>
</evidence>
<feature type="binding site" evidence="14">
    <location>
        <position position="32"/>
    </location>
    <ligand>
        <name>Mg(2+)</name>
        <dbReference type="ChEBI" id="CHEBI:18420"/>
        <label>1</label>
    </ligand>
</feature>
<dbReference type="NCBIfam" id="NF001591">
    <property type="entry name" value="PRK00393.1"/>
    <property type="match status" value="1"/>
</dbReference>
<dbReference type="Gene3D" id="3.90.870.10">
    <property type="entry name" value="DHBP synthase"/>
    <property type="match status" value="1"/>
</dbReference>
<dbReference type="EMBL" id="MVHV01000009">
    <property type="protein sequence ID" value="ORA82733.1"/>
    <property type="molecule type" value="Genomic_DNA"/>
</dbReference>
<evidence type="ECO:0000256" key="5">
    <source>
        <dbReference type="ARBA" id="ARBA00004904"/>
    </source>
</evidence>
<protein>
    <recommendedName>
        <fullName evidence="14">3,4-dihydroxy-2-butanone 4-phosphate synthase</fullName>
        <shortName evidence="14">DHBP synthase</shortName>
        <ecNumber evidence="14">4.1.99.12</ecNumber>
    </recommendedName>
</protein>
<comment type="cofactor">
    <cofactor evidence="2">
        <name>Zn(2+)</name>
        <dbReference type="ChEBI" id="CHEBI:29105"/>
    </cofactor>
</comment>
<feature type="binding site" evidence="14">
    <location>
        <position position="32"/>
    </location>
    <ligand>
        <name>Mg(2+)</name>
        <dbReference type="ChEBI" id="CHEBI:18420"/>
        <label>2</label>
    </ligand>
</feature>
<evidence type="ECO:0000256" key="8">
    <source>
        <dbReference type="ARBA" id="ARBA00022723"/>
    </source>
</evidence>
<comment type="caution">
    <text evidence="16">The sequence shown here is derived from an EMBL/GenBank/DDBJ whole genome shotgun (WGS) entry which is preliminary data.</text>
</comment>
<dbReference type="NCBIfam" id="TIGR00506">
    <property type="entry name" value="ribB"/>
    <property type="match status" value="1"/>
</dbReference>
<proteinExistence type="inferred from homology"/>
<keyword evidence="10" id="KW-0378">Hydrolase</keyword>
<organism evidence="16 17">
    <name type="scientific">Mycobacterium malmoense</name>
    <dbReference type="NCBI Taxonomy" id="1780"/>
    <lineage>
        <taxon>Bacteria</taxon>
        <taxon>Bacillati</taxon>
        <taxon>Actinomycetota</taxon>
        <taxon>Actinomycetes</taxon>
        <taxon>Mycobacteriales</taxon>
        <taxon>Mycobacteriaceae</taxon>
        <taxon>Mycobacterium</taxon>
    </lineage>
</organism>
<evidence type="ECO:0000256" key="13">
    <source>
        <dbReference type="ARBA" id="ARBA00049295"/>
    </source>
</evidence>
<keyword evidence="11" id="KW-0862">Zinc</keyword>
<evidence type="ECO:0000256" key="3">
    <source>
        <dbReference type="ARBA" id="ARBA00002284"/>
    </source>
</evidence>
<evidence type="ECO:0000256" key="11">
    <source>
        <dbReference type="ARBA" id="ARBA00022833"/>
    </source>
</evidence>
<dbReference type="InterPro" id="IPR032677">
    <property type="entry name" value="GTP_cyclohydro_II"/>
</dbReference>
<accession>A0ABX3SRZ6</accession>
<comment type="cofactor">
    <cofactor evidence="14">
        <name>Mg(2+)</name>
        <dbReference type="ChEBI" id="CHEBI:18420"/>
    </cofactor>
    <cofactor evidence="14">
        <name>Mn(2+)</name>
        <dbReference type="ChEBI" id="CHEBI:29035"/>
    </cofactor>
    <text evidence="14">Binds 2 divalent metal cations per subunit. Magnesium or manganese.</text>
</comment>
<name>A0ABX3SRZ6_MYCMA</name>
<dbReference type="SUPFAM" id="SSF55821">
    <property type="entry name" value="YrdC/RibB"/>
    <property type="match status" value="1"/>
</dbReference>
<comment type="subunit">
    <text evidence="14">Homodimer.</text>
</comment>
<dbReference type="EC" id="4.1.99.12" evidence="14"/>
<keyword evidence="14" id="KW-0456">Lyase</keyword>
<dbReference type="PANTHER" id="PTHR21327">
    <property type="entry name" value="GTP CYCLOHYDROLASE II-RELATED"/>
    <property type="match status" value="1"/>
</dbReference>
<evidence type="ECO:0000313" key="16">
    <source>
        <dbReference type="EMBL" id="ORA82733.1"/>
    </source>
</evidence>
<evidence type="ECO:0000259" key="15">
    <source>
        <dbReference type="Pfam" id="PF00925"/>
    </source>
</evidence>
<feature type="site" description="Essential for catalytic activity" evidence="14">
    <location>
        <position position="168"/>
    </location>
</feature>
<feature type="binding site" evidence="14">
    <location>
        <begin position="31"/>
        <end position="32"/>
    </location>
    <ligand>
        <name>D-ribulose 5-phosphate</name>
        <dbReference type="ChEBI" id="CHEBI:58121"/>
    </ligand>
</feature>
<comment type="function">
    <text evidence="3 14">Catalyzes the conversion of D-ribulose 5-phosphate to formate and 3,4-dihydroxy-2-butanone 4-phosphate.</text>
</comment>
<keyword evidence="14" id="KW-0464">Manganese</keyword>
<comment type="pathway">
    <text evidence="5 14">Cofactor biosynthesis; riboflavin biosynthesis; 2-hydroxy-3-oxobutyl phosphate from D-ribulose 5-phosphate: step 1/1.</text>
</comment>
<dbReference type="InterPro" id="IPR000926">
    <property type="entry name" value="RibA"/>
</dbReference>
<dbReference type="Pfam" id="PF00926">
    <property type="entry name" value="DHBP_synthase"/>
    <property type="match status" value="1"/>
</dbReference>
<sequence>MSGKVRLDSVERAISDIAAGRAVVVVDDEDRENEGDIIFAAEKATPGLMAFTIRHSSGVICVPMLGEMLDRLSIPLMTAQNQDRMRTAYTVSVDARDGVTTGISAADRARTARVLADPSSQSWQLNRPGHVFPLRYCGGGVLVRRGHTEAAVDLARLAALSPTGVLVEIVNEDGTLKRSPQLRQFADRHGLAMISIEALVRYRRRHEVLVERAAVTRLPTTRGNFTAYGYRVPVDRTEHVAFVYGDISGAQPVLTRVHSECLLGEVFGSRRCDCGYQLDEAMQRIVREGRGVLVYLRKHAGRGAGLVSKLQAYNLQDAGGDPVDVNHNVASPIDTGDYYSAAQIIADLGVKSVRLMTNNPNKIACLNEVGIHVAESISLRCPLKCQHANHLVPALTFGQDLPDLGGLDRARVGKVAATS</sequence>
<comment type="similarity">
    <text evidence="6">In the N-terminal section; belongs to the DHBP synthase family.</text>
</comment>
<evidence type="ECO:0000256" key="4">
    <source>
        <dbReference type="ARBA" id="ARBA00004853"/>
    </source>
</evidence>
<evidence type="ECO:0000313" key="17">
    <source>
        <dbReference type="Proteomes" id="UP000243140"/>
    </source>
</evidence>
<keyword evidence="17" id="KW-1185">Reference proteome</keyword>
<dbReference type="RefSeq" id="WP_083010503.1">
    <property type="nucleotide sequence ID" value="NZ_CP060015.1"/>
</dbReference>
<feature type="binding site" evidence="14">
    <location>
        <position position="36"/>
    </location>
    <ligand>
        <name>D-ribulose 5-phosphate</name>
        <dbReference type="ChEBI" id="CHEBI:58121"/>
    </ligand>
</feature>
<keyword evidence="9" id="KW-0547">Nucleotide-binding</keyword>
<dbReference type="InterPro" id="IPR000422">
    <property type="entry name" value="DHBP_synthase_RibB"/>
</dbReference>
<keyword evidence="8 14" id="KW-0479">Metal-binding</keyword>
<evidence type="ECO:0000256" key="1">
    <source>
        <dbReference type="ARBA" id="ARBA00000141"/>
    </source>
</evidence>
<keyword evidence="14" id="KW-0460">Magnesium</keyword>
<evidence type="ECO:0000256" key="12">
    <source>
        <dbReference type="ARBA" id="ARBA00023134"/>
    </source>
</evidence>
<feature type="site" description="Essential for catalytic activity" evidence="14">
    <location>
        <position position="130"/>
    </location>
</feature>
<feature type="binding site" evidence="14">
    <location>
        <begin position="144"/>
        <end position="148"/>
    </location>
    <ligand>
        <name>D-ribulose 5-phosphate</name>
        <dbReference type="ChEBI" id="CHEBI:58121"/>
    </ligand>
</feature>
<dbReference type="PIRSF" id="PIRSF001259">
    <property type="entry name" value="RibA"/>
    <property type="match status" value="1"/>
</dbReference>
<dbReference type="SUPFAM" id="SSF142695">
    <property type="entry name" value="RibA-like"/>
    <property type="match status" value="1"/>
</dbReference>
<comment type="pathway">
    <text evidence="4">Cofactor biosynthesis; riboflavin biosynthesis; 5-amino-6-(D-ribitylamino)uracil from GTP: step 1/4.</text>
</comment>
<dbReference type="InterPro" id="IPR036144">
    <property type="entry name" value="RibA-like_sf"/>
</dbReference>
<comment type="catalytic activity">
    <reaction evidence="13">
        <text>GTP + 4 H2O = 2,5-diamino-6-hydroxy-4-(5-phosphoribosylamino)-pyrimidine + formate + 2 phosphate + 3 H(+)</text>
        <dbReference type="Rhea" id="RHEA:23704"/>
        <dbReference type="ChEBI" id="CHEBI:15377"/>
        <dbReference type="ChEBI" id="CHEBI:15378"/>
        <dbReference type="ChEBI" id="CHEBI:15740"/>
        <dbReference type="ChEBI" id="CHEBI:37565"/>
        <dbReference type="ChEBI" id="CHEBI:43474"/>
        <dbReference type="ChEBI" id="CHEBI:58614"/>
        <dbReference type="EC" id="3.5.4.25"/>
    </reaction>
</comment>
<keyword evidence="7 14" id="KW-0686">Riboflavin biosynthesis</keyword>
<evidence type="ECO:0000256" key="10">
    <source>
        <dbReference type="ARBA" id="ARBA00022801"/>
    </source>
</evidence>
<reference evidence="16 17" key="1">
    <citation type="submission" date="2017-02" db="EMBL/GenBank/DDBJ databases">
        <title>The new phylogeny of genus Mycobacterium.</title>
        <authorList>
            <person name="Tortoli E."/>
            <person name="Trovato A."/>
            <person name="Cirillo D.M."/>
        </authorList>
    </citation>
    <scope>NUCLEOTIDE SEQUENCE [LARGE SCALE GENOMIC DNA]</scope>
    <source>
        <strain evidence="16 17">IP1130001</strain>
    </source>
</reference>
<dbReference type="Gene3D" id="3.40.50.10990">
    <property type="entry name" value="GTP cyclohydrolase II"/>
    <property type="match status" value="1"/>
</dbReference>
<keyword evidence="12" id="KW-0342">GTP-binding</keyword>
<evidence type="ECO:0000256" key="14">
    <source>
        <dbReference type="HAMAP-Rule" id="MF_00180"/>
    </source>
</evidence>
<feature type="domain" description="GTP cyclohydrolase II" evidence="15">
    <location>
        <begin position="212"/>
        <end position="377"/>
    </location>
</feature>